<evidence type="ECO:0000313" key="3">
    <source>
        <dbReference type="EMBL" id="SDW53865.1"/>
    </source>
</evidence>
<feature type="transmembrane region" description="Helical" evidence="1">
    <location>
        <begin position="156"/>
        <end position="173"/>
    </location>
</feature>
<dbReference type="GO" id="GO:0016020">
    <property type="term" value="C:membrane"/>
    <property type="evidence" value="ECO:0007669"/>
    <property type="project" value="TreeGrafter"/>
</dbReference>
<dbReference type="RefSeq" id="WP_092722855.1">
    <property type="nucleotide sequence ID" value="NZ_FNNO01000003.1"/>
</dbReference>
<dbReference type="PANTHER" id="PTHR23028:SF53">
    <property type="entry name" value="ACYL_TRANSF_3 DOMAIN-CONTAINING PROTEIN"/>
    <property type="match status" value="1"/>
</dbReference>
<name>A0A8X8IFU7_9BACT</name>
<dbReference type="InterPro" id="IPR050879">
    <property type="entry name" value="Acyltransferase_3"/>
</dbReference>
<feature type="transmembrane region" description="Helical" evidence="1">
    <location>
        <begin position="311"/>
        <end position="330"/>
    </location>
</feature>
<dbReference type="Pfam" id="PF01757">
    <property type="entry name" value="Acyl_transf_3"/>
    <property type="match status" value="1"/>
</dbReference>
<evidence type="ECO:0000313" key="4">
    <source>
        <dbReference type="Proteomes" id="UP000198711"/>
    </source>
</evidence>
<keyword evidence="3" id="KW-0808">Transferase</keyword>
<accession>A0A8X8IFU7</accession>
<dbReference type="Proteomes" id="UP000198711">
    <property type="component" value="Unassembled WGS sequence"/>
</dbReference>
<comment type="caution">
    <text evidence="3">The sequence shown here is derived from an EMBL/GenBank/DDBJ whole genome shotgun (WGS) entry which is preliminary data.</text>
</comment>
<keyword evidence="1" id="KW-0472">Membrane</keyword>
<dbReference type="GO" id="GO:0000271">
    <property type="term" value="P:polysaccharide biosynthetic process"/>
    <property type="evidence" value="ECO:0007669"/>
    <property type="project" value="TreeGrafter"/>
</dbReference>
<evidence type="ECO:0000256" key="1">
    <source>
        <dbReference type="SAM" id="Phobius"/>
    </source>
</evidence>
<dbReference type="GO" id="GO:0016747">
    <property type="term" value="F:acyltransferase activity, transferring groups other than amino-acyl groups"/>
    <property type="evidence" value="ECO:0007669"/>
    <property type="project" value="InterPro"/>
</dbReference>
<evidence type="ECO:0000259" key="2">
    <source>
        <dbReference type="Pfam" id="PF01757"/>
    </source>
</evidence>
<feature type="transmembrane region" description="Helical" evidence="1">
    <location>
        <begin position="80"/>
        <end position="96"/>
    </location>
</feature>
<feature type="transmembrane region" description="Helical" evidence="1">
    <location>
        <begin position="193"/>
        <end position="211"/>
    </location>
</feature>
<feature type="transmembrane region" description="Helical" evidence="1">
    <location>
        <begin position="249"/>
        <end position="271"/>
    </location>
</feature>
<dbReference type="PANTHER" id="PTHR23028">
    <property type="entry name" value="ACETYLTRANSFERASE"/>
    <property type="match status" value="1"/>
</dbReference>
<feature type="transmembrane region" description="Helical" evidence="1">
    <location>
        <begin position="223"/>
        <end position="243"/>
    </location>
</feature>
<keyword evidence="1" id="KW-0812">Transmembrane</keyword>
<keyword evidence="3" id="KW-0012">Acyltransferase</keyword>
<dbReference type="AlphaFoldDB" id="A0A8X8IFU7"/>
<feature type="transmembrane region" description="Helical" evidence="1">
    <location>
        <begin position="7"/>
        <end position="23"/>
    </location>
</feature>
<keyword evidence="1" id="KW-1133">Transmembrane helix</keyword>
<proteinExistence type="predicted"/>
<protein>
    <submittedName>
        <fullName evidence="3">Peptidoglycan/LPS O-acetylase OafA/YrhL, contains acyltransferase and SGNH-hydrolase domains</fullName>
    </submittedName>
</protein>
<sequence>MKIEQITFTRFLAAFSIVVYHYGETVSPFNNKHISFLFRHADVSVSYFFLLSGFIMIVAYRNKESINSLQYYKTRIARIYPSYLLALFLILIHEIYKKSLSIRNLALSFFAIQAWVPGKVMILNYPAWSLSVEFFFYAIFPLLFNRFYATKKKITIPVLLIWLSSNIFANWFVNSNYYHPFPSKTYDFVNFFPLMHINAFLVGNLLGLYFLENLGRQRNYDLLIVLFAILFLVLLKYSMNIYYHDGLMAIVFAPLIFFISSSTGVITKIFRSGILVFLGETSYGIYILQAPVFMSSRFVLKFFGITNETPIFYVTVPLLIAAASLSYLFIEKPLRDWAKNTDFTQVKYKLLNKLL</sequence>
<gene>
    <name evidence="3" type="ORF">SAMN05444410_103222</name>
</gene>
<organism evidence="3 4">
    <name type="scientific">Hydrobacter penzbergensis</name>
    <dbReference type="NCBI Taxonomy" id="1235997"/>
    <lineage>
        <taxon>Bacteria</taxon>
        <taxon>Pseudomonadati</taxon>
        <taxon>Bacteroidota</taxon>
        <taxon>Chitinophagia</taxon>
        <taxon>Chitinophagales</taxon>
        <taxon>Chitinophagaceae</taxon>
        <taxon>Hydrobacter</taxon>
    </lineage>
</organism>
<feature type="transmembrane region" description="Helical" evidence="1">
    <location>
        <begin position="125"/>
        <end position="144"/>
    </location>
</feature>
<feature type="transmembrane region" description="Helical" evidence="1">
    <location>
        <begin position="43"/>
        <end position="60"/>
    </location>
</feature>
<keyword evidence="4" id="KW-1185">Reference proteome</keyword>
<dbReference type="InterPro" id="IPR002656">
    <property type="entry name" value="Acyl_transf_3_dom"/>
</dbReference>
<feature type="domain" description="Acyltransferase 3" evidence="2">
    <location>
        <begin position="5"/>
        <end position="328"/>
    </location>
</feature>
<feature type="transmembrane region" description="Helical" evidence="1">
    <location>
        <begin position="283"/>
        <end position="305"/>
    </location>
</feature>
<reference evidence="3 4" key="1">
    <citation type="submission" date="2016-10" db="EMBL/GenBank/DDBJ databases">
        <authorList>
            <person name="Varghese N."/>
            <person name="Submissions S."/>
        </authorList>
    </citation>
    <scope>NUCLEOTIDE SEQUENCE [LARGE SCALE GENOMIC DNA]</scope>
    <source>
        <strain evidence="3 4">DSM 25353</strain>
    </source>
</reference>
<dbReference type="EMBL" id="FNNO01000003">
    <property type="protein sequence ID" value="SDW53865.1"/>
    <property type="molecule type" value="Genomic_DNA"/>
</dbReference>